<evidence type="ECO:0000313" key="10">
    <source>
        <dbReference type="EMBL" id="KAK7965931.1"/>
    </source>
</evidence>
<keyword evidence="8" id="KW-1133">Transmembrane helix</keyword>
<dbReference type="InterPro" id="IPR036864">
    <property type="entry name" value="Zn2-C6_fun-type_DNA-bd_sf"/>
</dbReference>
<proteinExistence type="predicted"/>
<feature type="domain" description="Zn(2)-C6 fungal-type" evidence="9">
    <location>
        <begin position="41"/>
        <end position="69"/>
    </location>
</feature>
<dbReference type="RefSeq" id="XP_066705323.1">
    <property type="nucleotide sequence ID" value="XM_066836430.1"/>
</dbReference>
<keyword evidence="8" id="KW-0812">Transmembrane</keyword>
<dbReference type="SMART" id="SM00066">
    <property type="entry name" value="GAL4"/>
    <property type="match status" value="1"/>
</dbReference>
<name>A0ABR1QTC1_9PEZI</name>
<keyword evidence="4" id="KW-0238">DNA-binding</keyword>
<dbReference type="PROSITE" id="PS00463">
    <property type="entry name" value="ZN2_CY6_FUNGAL_1"/>
    <property type="match status" value="1"/>
</dbReference>
<evidence type="ECO:0000313" key="11">
    <source>
        <dbReference type="Proteomes" id="UP001391051"/>
    </source>
</evidence>
<keyword evidence="1" id="KW-0479">Metal-binding</keyword>
<dbReference type="SUPFAM" id="SSF57701">
    <property type="entry name" value="Zn2/Cys6 DNA-binding domain"/>
    <property type="match status" value="1"/>
</dbReference>
<keyword evidence="6" id="KW-0539">Nucleus</keyword>
<dbReference type="PROSITE" id="PS50048">
    <property type="entry name" value="ZN2_CY6_FUNGAL_2"/>
    <property type="match status" value="1"/>
</dbReference>
<gene>
    <name evidence="10" type="ORF">PG986_000208</name>
</gene>
<evidence type="ECO:0000256" key="8">
    <source>
        <dbReference type="SAM" id="Phobius"/>
    </source>
</evidence>
<dbReference type="Gene3D" id="4.10.240.10">
    <property type="entry name" value="Zn(2)-C6 fungal-type DNA-binding domain"/>
    <property type="match status" value="1"/>
</dbReference>
<accession>A0ABR1QTC1</accession>
<evidence type="ECO:0000256" key="1">
    <source>
        <dbReference type="ARBA" id="ARBA00022723"/>
    </source>
</evidence>
<dbReference type="CDD" id="cd00067">
    <property type="entry name" value="GAL4"/>
    <property type="match status" value="1"/>
</dbReference>
<evidence type="ECO:0000256" key="2">
    <source>
        <dbReference type="ARBA" id="ARBA00022833"/>
    </source>
</evidence>
<feature type="region of interest" description="Disordered" evidence="7">
    <location>
        <begin position="1"/>
        <end position="42"/>
    </location>
</feature>
<dbReference type="PANTHER" id="PTHR36206">
    <property type="entry name" value="ASPERCRYPTIN BIOSYNTHESIS CLUSTER-SPECIFIC TRANSCRIPTION REGULATOR ATNN-RELATED"/>
    <property type="match status" value="1"/>
</dbReference>
<keyword evidence="3" id="KW-0805">Transcription regulation</keyword>
<evidence type="ECO:0000256" key="4">
    <source>
        <dbReference type="ARBA" id="ARBA00023125"/>
    </source>
</evidence>
<evidence type="ECO:0000256" key="7">
    <source>
        <dbReference type="SAM" id="MobiDB-lite"/>
    </source>
</evidence>
<comment type="caution">
    <text evidence="10">The sequence shown here is derived from an EMBL/GenBank/DDBJ whole genome shotgun (WGS) entry which is preliminary data.</text>
</comment>
<reference evidence="10 11" key="1">
    <citation type="submission" date="2023-01" db="EMBL/GenBank/DDBJ databases">
        <title>Analysis of 21 Apiospora genomes using comparative genomics revels a genus with tremendous synthesis potential of carbohydrate active enzymes and secondary metabolites.</title>
        <authorList>
            <person name="Sorensen T."/>
        </authorList>
    </citation>
    <scope>NUCLEOTIDE SEQUENCE [LARGE SCALE GENOMIC DNA]</scope>
    <source>
        <strain evidence="10 11">CBS 24483</strain>
    </source>
</reference>
<dbReference type="InterPro" id="IPR001138">
    <property type="entry name" value="Zn2Cys6_DnaBD"/>
</dbReference>
<dbReference type="Proteomes" id="UP001391051">
    <property type="component" value="Unassembled WGS sequence"/>
</dbReference>
<feature type="transmembrane region" description="Helical" evidence="8">
    <location>
        <begin position="220"/>
        <end position="238"/>
    </location>
</feature>
<organism evidence="10 11">
    <name type="scientific">Apiospora aurea</name>
    <dbReference type="NCBI Taxonomy" id="335848"/>
    <lineage>
        <taxon>Eukaryota</taxon>
        <taxon>Fungi</taxon>
        <taxon>Dikarya</taxon>
        <taxon>Ascomycota</taxon>
        <taxon>Pezizomycotina</taxon>
        <taxon>Sordariomycetes</taxon>
        <taxon>Xylariomycetidae</taxon>
        <taxon>Amphisphaeriales</taxon>
        <taxon>Apiosporaceae</taxon>
        <taxon>Apiospora</taxon>
    </lineage>
</organism>
<evidence type="ECO:0000256" key="3">
    <source>
        <dbReference type="ARBA" id="ARBA00023015"/>
    </source>
</evidence>
<dbReference type="InterPro" id="IPR052360">
    <property type="entry name" value="Transcr_Regulatory_Proteins"/>
</dbReference>
<evidence type="ECO:0000259" key="9">
    <source>
        <dbReference type="PROSITE" id="PS50048"/>
    </source>
</evidence>
<keyword evidence="2" id="KW-0862">Zinc</keyword>
<dbReference type="Pfam" id="PF00172">
    <property type="entry name" value="Zn_clus"/>
    <property type="match status" value="1"/>
</dbReference>
<dbReference type="EMBL" id="JAQQWE010000001">
    <property type="protein sequence ID" value="KAK7965931.1"/>
    <property type="molecule type" value="Genomic_DNA"/>
</dbReference>
<keyword evidence="5" id="KW-0804">Transcription</keyword>
<dbReference type="PANTHER" id="PTHR36206:SF4">
    <property type="entry name" value="HYPOTHETICAL CONSERVED PROTEIN (EUROFUNG)-RELATED"/>
    <property type="match status" value="1"/>
</dbReference>
<sequence>MIGSSHGDHRLLQVRPAPSRKRTQERNRESAGPPTSRSRNGCATCKKRHVRCDERKPACSRCEKAGAVCQGYFSKAELSARAAHQTAARPILPAAQHRREPTPALLASPSECPFQGVEVTYFDVFRHEVVYDILSTGYKDFWIRALVRNGLEIDYIRHSILALGALSLSVNENANNQAYPTRDWNATPSPGLHYNAALHHHVKALALFGRSLSSRKRNAVHPRVIILVTILFVAFEYLHGNNLAAIGLINSGFRLLAQRSPAAEAGSPLTDVVSGDFEGAEIIEDAPGTFARFGIVGLLTPFVPLETRIAAFGGGNFRSKMPDINTDPETLFSLWRDFVFALTKFSADIEFVSLHPEKGSEHLPKAREPIKIEDIPQRLADEMRDISLWKKVIDHHCRTQTDPVVSRWLYIAKVQLLGIECITQDVTGAGGAPDYFFFLDECEALQRDFPPDLQSRLTYDGIINILMNAVFWSRDRAVCRRALETAQRYTVAHLDRERVGWIRRSLRQLVERPEAWAPRSDWIGAGCQSPDVPLKTAAVYSLTRIMSKKGQ</sequence>
<evidence type="ECO:0000256" key="6">
    <source>
        <dbReference type="ARBA" id="ARBA00023242"/>
    </source>
</evidence>
<evidence type="ECO:0000256" key="5">
    <source>
        <dbReference type="ARBA" id="ARBA00023163"/>
    </source>
</evidence>
<dbReference type="GeneID" id="92069492"/>
<keyword evidence="8" id="KW-0472">Membrane</keyword>
<keyword evidence="11" id="KW-1185">Reference proteome</keyword>
<feature type="compositionally biased region" description="Basic and acidic residues" evidence="7">
    <location>
        <begin position="1"/>
        <end position="11"/>
    </location>
</feature>
<protein>
    <recommendedName>
        <fullName evidence="9">Zn(2)-C6 fungal-type domain-containing protein</fullName>
    </recommendedName>
</protein>